<accession>A0A011VHF5</accession>
<dbReference type="PATRIC" id="fig|69279.3.peg.2285"/>
<dbReference type="EMBL" id="JENY01000014">
    <property type="protein sequence ID" value="EXL07845.1"/>
    <property type="molecule type" value="Genomic_DNA"/>
</dbReference>
<dbReference type="AlphaFoldDB" id="A0A011VHF5"/>
<dbReference type="Pfam" id="PF04273">
    <property type="entry name" value="BLH_phosphatase"/>
    <property type="match status" value="1"/>
</dbReference>
<dbReference type="Proteomes" id="UP000019849">
    <property type="component" value="Unassembled WGS sequence"/>
</dbReference>
<evidence type="ECO:0000313" key="3">
    <source>
        <dbReference type="Proteomes" id="UP000019849"/>
    </source>
</evidence>
<dbReference type="GO" id="GO:0016787">
    <property type="term" value="F:hydrolase activity"/>
    <property type="evidence" value="ECO:0007669"/>
    <property type="project" value="InterPro"/>
</dbReference>
<comment type="caution">
    <text evidence="2">The sequence shown here is derived from an EMBL/GenBank/DDBJ whole genome shotgun (WGS) entry which is preliminary data.</text>
</comment>
<dbReference type="eggNOG" id="COG3453">
    <property type="taxonomic scope" value="Bacteria"/>
</dbReference>
<gene>
    <name evidence="2" type="ORF">BG36_04450</name>
</gene>
<evidence type="ECO:0000259" key="1">
    <source>
        <dbReference type="Pfam" id="PF04273"/>
    </source>
</evidence>
<reference evidence="2 3" key="1">
    <citation type="submission" date="2014-02" db="EMBL/GenBank/DDBJ databases">
        <title>Aquamicrobium defluvii Genome sequencing.</title>
        <authorList>
            <person name="Wang X."/>
        </authorList>
    </citation>
    <scope>NUCLEOTIDE SEQUENCE [LARGE SCALE GENOMIC DNA]</scope>
    <source>
        <strain evidence="2 3">W13Z1</strain>
    </source>
</reference>
<name>A0A011VHF5_9HYPH</name>
<organism evidence="2 3">
    <name type="scientific">Aquamicrobium defluvii</name>
    <dbReference type="NCBI Taxonomy" id="69279"/>
    <lineage>
        <taxon>Bacteria</taxon>
        <taxon>Pseudomonadati</taxon>
        <taxon>Pseudomonadota</taxon>
        <taxon>Alphaproteobacteria</taxon>
        <taxon>Hyphomicrobiales</taxon>
        <taxon>Phyllobacteriaceae</taxon>
        <taxon>Aquamicrobium</taxon>
    </lineage>
</organism>
<evidence type="ECO:0000313" key="2">
    <source>
        <dbReference type="EMBL" id="EXL07845.1"/>
    </source>
</evidence>
<dbReference type="Gene3D" id="3.90.190.10">
    <property type="entry name" value="Protein tyrosine phosphatase superfamily"/>
    <property type="match status" value="1"/>
</dbReference>
<dbReference type="InterPro" id="IPR005939">
    <property type="entry name" value="BLH_phosphatase-like"/>
</dbReference>
<dbReference type="SUPFAM" id="SSF52799">
    <property type="entry name" value="(Phosphotyrosine protein) phosphatases II"/>
    <property type="match status" value="1"/>
</dbReference>
<dbReference type="HOGENOM" id="CLU_105726_3_1_5"/>
<dbReference type="STRING" id="69279.BG36_04450"/>
<feature type="domain" description="Beta-lactamase hydrolase-like protein phosphatase-like" evidence="1">
    <location>
        <begin position="20"/>
        <end position="117"/>
    </location>
</feature>
<dbReference type="InterPro" id="IPR029021">
    <property type="entry name" value="Prot-tyrosine_phosphatase-like"/>
</dbReference>
<proteinExistence type="predicted"/>
<sequence length="120" mass="13601">MWPFSLFGQPRKVHINLRHERFATANQIRPEDIPMLAEQGYAAVICVRPDNEQPNQPTFEEIAGEARKHGMKAFYIPVSSVPTVDQAERFKKVMANIDGPVLGYCRSGTRAAILYSLLER</sequence>
<protein>
    <submittedName>
        <fullName evidence="2">Sulfide:quinone oxidoreductase</fullName>
    </submittedName>
</protein>